<evidence type="ECO:0000313" key="3">
    <source>
        <dbReference type="Proteomes" id="UP000002039"/>
    </source>
</evidence>
<evidence type="ECO:0000256" key="1">
    <source>
        <dbReference type="SAM" id="MobiDB-lite"/>
    </source>
</evidence>
<dbReference type="EMBL" id="EQ999973">
    <property type="protein sequence ID" value="EEQ84467.2"/>
    <property type="molecule type" value="Genomic_DNA"/>
</dbReference>
<dbReference type="GeneID" id="69023891"/>
<organism evidence="2 3">
    <name type="scientific">Ajellomyces dermatitidis (strain ER-3 / ATCC MYA-2586)</name>
    <name type="common">Blastomyces dermatitidis</name>
    <dbReference type="NCBI Taxonomy" id="559297"/>
    <lineage>
        <taxon>Eukaryota</taxon>
        <taxon>Fungi</taxon>
        <taxon>Dikarya</taxon>
        <taxon>Ascomycota</taxon>
        <taxon>Pezizomycotina</taxon>
        <taxon>Eurotiomycetes</taxon>
        <taxon>Eurotiomycetidae</taxon>
        <taxon>Onygenales</taxon>
        <taxon>Ajellomycetaceae</taxon>
        <taxon>Blastomyces</taxon>
    </lineage>
</organism>
<feature type="region of interest" description="Disordered" evidence="1">
    <location>
        <begin position="1"/>
        <end position="20"/>
    </location>
</feature>
<name>A0ABP2EN15_AJEDR</name>
<keyword evidence="3" id="KW-1185">Reference proteome</keyword>
<accession>A0ABP2EN15</accession>
<reference evidence="3" key="1">
    <citation type="journal article" date="2015" name="PLoS Genet.">
        <title>The dynamic genome and transcriptome of the human fungal pathogen Blastomyces and close relative Emmonsia.</title>
        <authorList>
            <person name="Munoz J.F."/>
            <person name="Gauthier G.M."/>
            <person name="Desjardins C.A."/>
            <person name="Gallo J.E."/>
            <person name="Holder J."/>
            <person name="Sullivan T.D."/>
            <person name="Marty A.J."/>
            <person name="Carmen J.C."/>
            <person name="Chen Z."/>
            <person name="Ding L."/>
            <person name="Gujja S."/>
            <person name="Magrini V."/>
            <person name="Misas E."/>
            <person name="Mitreva M."/>
            <person name="Priest M."/>
            <person name="Saif S."/>
            <person name="Whiston E.A."/>
            <person name="Young S."/>
            <person name="Zeng Q."/>
            <person name="Goldman W.E."/>
            <person name="Mardis E.R."/>
            <person name="Taylor J.W."/>
            <person name="McEwen J.G."/>
            <person name="Clay O.K."/>
            <person name="Klein B.S."/>
            <person name="Cuomo C.A."/>
        </authorList>
    </citation>
    <scope>NUCLEOTIDE SEQUENCE [LARGE SCALE GENOMIC DNA]</scope>
    <source>
        <strain evidence="3">ER-3 / ATCC MYA-2586</strain>
    </source>
</reference>
<dbReference type="RefSeq" id="XP_045272427.1">
    <property type="nucleotide sequence ID" value="XM_045416775.1"/>
</dbReference>
<dbReference type="Proteomes" id="UP000002039">
    <property type="component" value="Unassembled WGS sequence"/>
</dbReference>
<proteinExistence type="predicted"/>
<sequence length="287" mass="33485">MMSVPPNQHPPQALPNPDNPFDPAVNHWMYSFVQNHFQAWKLGIALVKKLSDEKRRLGSRRVGLHRGADEFLYFLVEPRGQPENDERTSSSFWSCGEEPGIYHNQYEITPTNYPGILRGSFFSVEDTIWILNTSTLPRTGKYSPARRAIHLRRIYSLARRNHDDLSCHLSQVRYMVITNIPLEEFTSRQVIEDAIQWISHIYGPLDVSIFKFVPNYPSGNHERQIEEDTIFYTLLGTEVMIPIMEFIYHELRWTNCLGVTAVDIAVYRDRPQPRYDLRVTFEYGPLP</sequence>
<evidence type="ECO:0000313" key="2">
    <source>
        <dbReference type="EMBL" id="EEQ84467.2"/>
    </source>
</evidence>
<feature type="compositionally biased region" description="Pro residues" evidence="1">
    <location>
        <begin position="7"/>
        <end position="20"/>
    </location>
</feature>
<gene>
    <name evidence="2" type="ORF">BDCG_01272</name>
</gene>
<protein>
    <submittedName>
        <fullName evidence="2">Uncharacterized protein</fullName>
    </submittedName>
</protein>